<accession>A0A6N3DMA9</accession>
<dbReference type="Pfam" id="PF01263">
    <property type="entry name" value="Aldose_epim"/>
    <property type="match status" value="2"/>
</dbReference>
<dbReference type="RefSeq" id="WP_156705176.1">
    <property type="nucleotide sequence ID" value="NZ_CACRUX010000057.1"/>
</dbReference>
<dbReference type="InterPro" id="IPR014718">
    <property type="entry name" value="GH-type_carb-bd"/>
</dbReference>
<dbReference type="GO" id="GO:0004034">
    <property type="term" value="F:aldose 1-epimerase activity"/>
    <property type="evidence" value="ECO:0007669"/>
    <property type="project" value="UniProtKB-EC"/>
</dbReference>
<dbReference type="Gene3D" id="2.70.98.10">
    <property type="match status" value="1"/>
</dbReference>
<dbReference type="PANTHER" id="PTHR10091">
    <property type="entry name" value="ALDOSE-1-EPIMERASE"/>
    <property type="match status" value="1"/>
</dbReference>
<organism evidence="4">
    <name type="scientific">Veillonella ratti</name>
    <dbReference type="NCBI Taxonomy" id="103892"/>
    <lineage>
        <taxon>Bacteria</taxon>
        <taxon>Bacillati</taxon>
        <taxon>Bacillota</taxon>
        <taxon>Negativicutes</taxon>
        <taxon>Veillonellales</taxon>
        <taxon>Veillonellaceae</taxon>
        <taxon>Veillonella</taxon>
    </lineage>
</organism>
<dbReference type="EC" id="5.1.3.3" evidence="4"/>
<dbReference type="InterPro" id="IPR008183">
    <property type="entry name" value="Aldose_1/G6P_1-epimerase"/>
</dbReference>
<dbReference type="EMBL" id="CACRUX010000057">
    <property type="protein sequence ID" value="VYU26893.1"/>
    <property type="molecule type" value="Genomic_DNA"/>
</dbReference>
<proteinExistence type="inferred from homology"/>
<reference evidence="4" key="1">
    <citation type="submission" date="2019-11" db="EMBL/GenBank/DDBJ databases">
        <authorList>
            <person name="Feng L."/>
        </authorList>
    </citation>
    <scope>NUCLEOTIDE SEQUENCE</scope>
    <source>
        <strain evidence="4">VrattiLFYP33</strain>
    </source>
</reference>
<dbReference type="SUPFAM" id="SSF74650">
    <property type="entry name" value="Galactose mutarotase-like"/>
    <property type="match status" value="1"/>
</dbReference>
<protein>
    <submittedName>
        <fullName evidence="4">Aldose 1-epimerase</fullName>
        <ecNumber evidence="4">5.1.3.3</ecNumber>
    </submittedName>
</protein>
<keyword evidence="3" id="KW-0119">Carbohydrate metabolism</keyword>
<dbReference type="AlphaFoldDB" id="A0A6N3DMA9"/>
<evidence type="ECO:0000256" key="1">
    <source>
        <dbReference type="ARBA" id="ARBA00006206"/>
    </source>
</evidence>
<comment type="similarity">
    <text evidence="1">Belongs to the aldose epimerase family.</text>
</comment>
<sequence>MKRFDWGTTANGEPVTMYELESDTIKLRVIDRGATIVDFIVKPLDRNIVLGYDSLQGYEAGTSYLGASVGRVANRIAGARCEIDGTEYHWKPNNGPNLLHSGENSLSFDVWHLVPQSAKQAFNYDKITLATMLRSEEDGFPGDLRVQLDIIVNGADVNLTYRYMTSRNSVVNITGHSYFNLNGTDLASVTKNRNFAALQEAPEASTTNEGPKEQPLITNHQLRLDAIRYMPFGENQIPTGHIASVERTPFDFSVWRTLGNNLNAYKEELAEYRGYDHQYVLRLPTTSKMLALPVNHRFSDREDMTKHLALCGTMHVADLALEVYSNAPGFQLYTGNWLDETGRDGVHYGPYSGMCIEPQFAPNDVNMPNFGESLTKAGTIYERHITYRVDLLNG</sequence>
<gene>
    <name evidence="4" type="primary">mro</name>
    <name evidence="4" type="ORF">VRLFYP33_01597</name>
</gene>
<dbReference type="GO" id="GO:0006006">
    <property type="term" value="P:glucose metabolic process"/>
    <property type="evidence" value="ECO:0007669"/>
    <property type="project" value="TreeGrafter"/>
</dbReference>
<dbReference type="GO" id="GO:0030246">
    <property type="term" value="F:carbohydrate binding"/>
    <property type="evidence" value="ECO:0007669"/>
    <property type="project" value="InterPro"/>
</dbReference>
<dbReference type="CDD" id="cd09019">
    <property type="entry name" value="galactose_mutarotase_like"/>
    <property type="match status" value="1"/>
</dbReference>
<evidence type="ECO:0000256" key="3">
    <source>
        <dbReference type="ARBA" id="ARBA00023277"/>
    </source>
</evidence>
<dbReference type="InterPro" id="IPR047215">
    <property type="entry name" value="Galactose_mutarotase-like"/>
</dbReference>
<dbReference type="GO" id="GO:0033499">
    <property type="term" value="P:galactose catabolic process via UDP-galactose, Leloir pathway"/>
    <property type="evidence" value="ECO:0007669"/>
    <property type="project" value="TreeGrafter"/>
</dbReference>
<dbReference type="PANTHER" id="PTHR10091:SF0">
    <property type="entry name" value="GALACTOSE MUTAROTASE"/>
    <property type="match status" value="1"/>
</dbReference>
<name>A0A6N3DMA9_9FIRM</name>
<evidence type="ECO:0000313" key="4">
    <source>
        <dbReference type="EMBL" id="VYU26893.1"/>
    </source>
</evidence>
<evidence type="ECO:0000256" key="2">
    <source>
        <dbReference type="ARBA" id="ARBA00023235"/>
    </source>
</evidence>
<keyword evidence="2 4" id="KW-0413">Isomerase</keyword>
<dbReference type="InterPro" id="IPR011013">
    <property type="entry name" value="Gal_mutarotase_sf_dom"/>
</dbReference>